<feature type="domain" description="DUF6894" evidence="1">
    <location>
        <begin position="3"/>
        <end position="71"/>
    </location>
</feature>
<sequence>MPRYFFHTQIGDDTITDPTGFELRDPDQAWEKAQETIRAALADPRNQARLMTACLVVTDAAGEVVLEFPFSEAVSLPPDADPTLH</sequence>
<protein>
    <recommendedName>
        <fullName evidence="1">DUF6894 domain-containing protein</fullName>
    </recommendedName>
</protein>
<reference evidence="3" key="1">
    <citation type="submission" date="2016-10" db="EMBL/GenBank/DDBJ databases">
        <authorList>
            <person name="Varghese N."/>
            <person name="Submissions S."/>
        </authorList>
    </citation>
    <scope>NUCLEOTIDE SEQUENCE [LARGE SCALE GENOMIC DNA]</scope>
    <source>
        <strain evidence="3">BL36</strain>
    </source>
</reference>
<proteinExistence type="predicted"/>
<gene>
    <name evidence="2" type="ORF">SAMN05192568_1011122</name>
</gene>
<dbReference type="AlphaFoldDB" id="A0A1I4KTW1"/>
<dbReference type="STRING" id="582667.SAMN05192568_1011122"/>
<dbReference type="EMBL" id="FOTK01000011">
    <property type="protein sequence ID" value="SFL81857.1"/>
    <property type="molecule type" value="Genomic_DNA"/>
</dbReference>
<dbReference type="Proteomes" id="UP000199048">
    <property type="component" value="Unassembled WGS sequence"/>
</dbReference>
<dbReference type="Pfam" id="PF21834">
    <property type="entry name" value="DUF6894"/>
    <property type="match status" value="1"/>
</dbReference>
<accession>A0A1I4KTW1</accession>
<keyword evidence="3" id="KW-1185">Reference proteome</keyword>
<evidence type="ECO:0000313" key="2">
    <source>
        <dbReference type="EMBL" id="SFL81857.1"/>
    </source>
</evidence>
<dbReference type="OrthoDB" id="8296556at2"/>
<evidence type="ECO:0000259" key="1">
    <source>
        <dbReference type="Pfam" id="PF21834"/>
    </source>
</evidence>
<evidence type="ECO:0000313" key="3">
    <source>
        <dbReference type="Proteomes" id="UP000199048"/>
    </source>
</evidence>
<organism evidence="2 3">
    <name type="scientific">Methylobacterium pseudosasicola</name>
    <dbReference type="NCBI Taxonomy" id="582667"/>
    <lineage>
        <taxon>Bacteria</taxon>
        <taxon>Pseudomonadati</taxon>
        <taxon>Pseudomonadota</taxon>
        <taxon>Alphaproteobacteria</taxon>
        <taxon>Hyphomicrobiales</taxon>
        <taxon>Methylobacteriaceae</taxon>
        <taxon>Methylobacterium</taxon>
    </lineage>
</organism>
<dbReference type="RefSeq" id="WP_092041054.1">
    <property type="nucleotide sequence ID" value="NZ_FOTK01000011.1"/>
</dbReference>
<dbReference type="InterPro" id="IPR054189">
    <property type="entry name" value="DUF6894"/>
</dbReference>
<name>A0A1I4KTW1_9HYPH</name>